<evidence type="ECO:0000313" key="2">
    <source>
        <dbReference type="Proteomes" id="UP000251123"/>
    </source>
</evidence>
<accession>A0A2X1R8P6</accession>
<evidence type="ECO:0000313" key="1">
    <source>
        <dbReference type="EMBL" id="SPX51806.1"/>
    </source>
</evidence>
<dbReference type="GO" id="GO:0050660">
    <property type="term" value="F:flavin adenine dinucleotide binding"/>
    <property type="evidence" value="ECO:0007669"/>
    <property type="project" value="InterPro"/>
</dbReference>
<dbReference type="Proteomes" id="UP000251123">
    <property type="component" value="Unassembled WGS sequence"/>
</dbReference>
<dbReference type="InterPro" id="IPR036318">
    <property type="entry name" value="FAD-bd_PCMH-like_sf"/>
</dbReference>
<dbReference type="InterPro" id="IPR016167">
    <property type="entry name" value="FAD-bd_PCMH_sub1"/>
</dbReference>
<evidence type="ECO:0008006" key="3">
    <source>
        <dbReference type="Google" id="ProtNLM"/>
    </source>
</evidence>
<dbReference type="SUPFAM" id="SSF56176">
    <property type="entry name" value="FAD-binding/transporter-associated domain-like"/>
    <property type="match status" value="1"/>
</dbReference>
<proteinExistence type="predicted"/>
<gene>
    <name evidence="1" type="ORF">NCTC9601_00381</name>
</gene>
<reference evidence="1 2" key="1">
    <citation type="submission" date="2018-06" db="EMBL/GenBank/DDBJ databases">
        <authorList>
            <consortium name="Pathogen Informatics"/>
            <person name="Doyle S."/>
        </authorList>
    </citation>
    <scope>NUCLEOTIDE SEQUENCE [LARGE SCALE GENOMIC DNA]</scope>
    <source>
        <strain evidence="1 2">NCTC9601</strain>
    </source>
</reference>
<dbReference type="Gene3D" id="3.30.43.10">
    <property type="entry name" value="Uridine Diphospho-n-acetylenolpyruvylglucosamine Reductase, domain 2"/>
    <property type="match status" value="1"/>
</dbReference>
<sequence length="90" mass="9938">MRELFSALQQVLEGDLLLPQHAEYEVARRVRNARIDCRPTAIVRCVSVQDIQQSLQLAEIQQLPVALRGGGAHVAGYAPARMGWCLICPA</sequence>
<name>A0A2X1R8P6_KLEPN</name>
<dbReference type="EMBL" id="UASN01000002">
    <property type="protein sequence ID" value="SPX51806.1"/>
    <property type="molecule type" value="Genomic_DNA"/>
</dbReference>
<organism evidence="1 2">
    <name type="scientific">Klebsiella pneumoniae</name>
    <dbReference type="NCBI Taxonomy" id="573"/>
    <lineage>
        <taxon>Bacteria</taxon>
        <taxon>Pseudomonadati</taxon>
        <taxon>Pseudomonadota</taxon>
        <taxon>Gammaproteobacteria</taxon>
        <taxon>Enterobacterales</taxon>
        <taxon>Enterobacteriaceae</taxon>
        <taxon>Klebsiella/Raoultella group</taxon>
        <taxon>Klebsiella</taxon>
        <taxon>Klebsiella pneumoniae complex</taxon>
    </lineage>
</organism>
<dbReference type="AlphaFoldDB" id="A0A2X1R8P6"/>
<protein>
    <recommendedName>
        <fullName evidence="3">FAD/FMN-containing dehydrogenase</fullName>
    </recommendedName>
</protein>